<keyword evidence="3" id="KW-1185">Reference proteome</keyword>
<sequence>MTSDIANLLHTFARLADEGTPHDLGALLTDDVEWAMAGARWRGREQTVAGLTRMRELGHAGPGSGNRHVITNLEVHATGDRATALSSFLLVSAGPPAAIVAVGSYRDELTRGGDGRWLLARREVTT</sequence>
<accession>A0A1U9ZWH6</accession>
<dbReference type="AlphaFoldDB" id="A0A1U9ZWH6"/>
<organism evidence="2 3">
    <name type="scientific">[Actinomadura] parvosata subsp. kistnae</name>
    <dbReference type="NCBI Taxonomy" id="1909395"/>
    <lineage>
        <taxon>Bacteria</taxon>
        <taxon>Bacillati</taxon>
        <taxon>Actinomycetota</taxon>
        <taxon>Actinomycetes</taxon>
        <taxon>Streptosporangiales</taxon>
        <taxon>Streptosporangiaceae</taxon>
        <taxon>Nonomuraea</taxon>
    </lineage>
</organism>
<evidence type="ECO:0000259" key="1">
    <source>
        <dbReference type="Pfam" id="PF13577"/>
    </source>
</evidence>
<dbReference type="SUPFAM" id="SSF54427">
    <property type="entry name" value="NTF2-like"/>
    <property type="match status" value="1"/>
</dbReference>
<dbReference type="EMBL" id="CP017717">
    <property type="protein sequence ID" value="AQZ62305.1"/>
    <property type="molecule type" value="Genomic_DNA"/>
</dbReference>
<dbReference type="RefSeq" id="WP_080038461.1">
    <property type="nucleotide sequence ID" value="NZ_CP017717.1"/>
</dbReference>
<feature type="domain" description="SnoaL-like" evidence="1">
    <location>
        <begin position="4"/>
        <end position="122"/>
    </location>
</feature>
<evidence type="ECO:0000313" key="3">
    <source>
        <dbReference type="Proteomes" id="UP000190797"/>
    </source>
</evidence>
<evidence type="ECO:0000313" key="2">
    <source>
        <dbReference type="EMBL" id="AQZ62305.1"/>
    </source>
</evidence>
<gene>
    <name evidence="2" type="ORF">BKM31_13275</name>
</gene>
<dbReference type="Proteomes" id="UP000190797">
    <property type="component" value="Chromosome"/>
</dbReference>
<name>A0A1U9ZWH6_9ACTN</name>
<dbReference type="Gene3D" id="3.10.450.50">
    <property type="match status" value="1"/>
</dbReference>
<reference evidence="3" key="1">
    <citation type="journal article" date="2017" name="Med. Chem. Commun.">
        <title>Nonomuraea sp. ATCC 55076 harbours the largest actinomycete chromosome to date and the kistamicin biosynthetic gene cluster.</title>
        <authorList>
            <person name="Nazari B."/>
            <person name="Forneris C.C."/>
            <person name="Gibson M.I."/>
            <person name="Moon K."/>
            <person name="Schramma K.R."/>
            <person name="Seyedsayamdost M.R."/>
        </authorList>
    </citation>
    <scope>NUCLEOTIDE SEQUENCE [LARGE SCALE GENOMIC DNA]</scope>
    <source>
        <strain evidence="3">ATCC 55076</strain>
    </source>
</reference>
<proteinExistence type="predicted"/>
<dbReference type="STRING" id="1909395.BKM31_13275"/>
<dbReference type="KEGG" id="noa:BKM31_13275"/>
<protein>
    <recommendedName>
        <fullName evidence="1">SnoaL-like domain-containing protein</fullName>
    </recommendedName>
</protein>
<dbReference type="CDD" id="cd00531">
    <property type="entry name" value="NTF2_like"/>
    <property type="match status" value="1"/>
</dbReference>
<dbReference type="Pfam" id="PF13577">
    <property type="entry name" value="SnoaL_4"/>
    <property type="match status" value="1"/>
</dbReference>
<dbReference type="InterPro" id="IPR032710">
    <property type="entry name" value="NTF2-like_dom_sf"/>
</dbReference>
<dbReference type="OrthoDB" id="1492465at2"/>
<dbReference type="InterPro" id="IPR037401">
    <property type="entry name" value="SnoaL-like"/>
</dbReference>